<evidence type="ECO:0000256" key="5">
    <source>
        <dbReference type="ARBA" id="ARBA00023237"/>
    </source>
</evidence>
<protein>
    <submittedName>
        <fullName evidence="7">MipA/OmpV family protein</fullName>
    </submittedName>
</protein>
<feature type="chain" id="PRO_5046094959" evidence="6">
    <location>
        <begin position="19"/>
        <end position="265"/>
    </location>
</feature>
<dbReference type="Pfam" id="PF06629">
    <property type="entry name" value="MipA"/>
    <property type="match status" value="1"/>
</dbReference>
<keyword evidence="8" id="KW-1185">Reference proteome</keyword>
<reference evidence="8" key="1">
    <citation type="submission" date="2023-09" db="EMBL/GenBank/DDBJ databases">
        <authorList>
            <person name="Li S."/>
            <person name="Li X."/>
            <person name="Zhang C."/>
            <person name="Zhao Z."/>
        </authorList>
    </citation>
    <scope>NUCLEOTIDE SEQUENCE [LARGE SCALE GENOMIC DNA]</scope>
    <source>
        <strain evidence="8">SQ345</strain>
    </source>
</reference>
<evidence type="ECO:0000313" key="8">
    <source>
        <dbReference type="Proteomes" id="UP001248581"/>
    </source>
</evidence>
<evidence type="ECO:0000313" key="7">
    <source>
        <dbReference type="EMBL" id="WNC66774.1"/>
    </source>
</evidence>
<sequence length="265" mass="27594">MKKLLITSLLLASTSAMAGGSGVAGSVSDVPDTPTEAKSGWKASVGLGVVNAPTFAGVDDTESTGVPLINVSYNDTFYFEYNKLGWWAWKPADTGFRLGLVAQSRKGYDRGDGPWTSHEVDDTGLAGVRAQWKSGMFKLDASLLGSSEEDSGGEMHITASYTFLASAKGTLTGMVKAESLSEDSVNYFYYGANANSGDPIFSGGESTTNVSVGLVGTYNIAPKWTLIGAVLATSYGDAIADAPTNRGAGMEDSGTTALFGATYTF</sequence>
<feature type="signal peptide" evidence="6">
    <location>
        <begin position="1"/>
        <end position="18"/>
    </location>
</feature>
<dbReference type="RefSeq" id="WP_348385939.1">
    <property type="nucleotide sequence ID" value="NZ_CP134146.1"/>
</dbReference>
<comment type="similarity">
    <text evidence="2">Belongs to the MipA/OmpV family.</text>
</comment>
<name>A0ABY9TDI2_9GAMM</name>
<evidence type="ECO:0000256" key="4">
    <source>
        <dbReference type="ARBA" id="ARBA00023136"/>
    </source>
</evidence>
<gene>
    <name evidence="7" type="ORF">RI845_09425</name>
</gene>
<dbReference type="Proteomes" id="UP001248581">
    <property type="component" value="Chromosome"/>
</dbReference>
<keyword evidence="4" id="KW-0472">Membrane</keyword>
<dbReference type="PANTHER" id="PTHR38776">
    <property type="entry name" value="MLTA-INTERACTING PROTEIN-RELATED"/>
    <property type="match status" value="1"/>
</dbReference>
<dbReference type="PANTHER" id="PTHR38776:SF1">
    <property type="entry name" value="MLTA-INTERACTING PROTEIN-RELATED"/>
    <property type="match status" value="1"/>
</dbReference>
<comment type="subcellular location">
    <subcellularLocation>
        <location evidence="1">Cell outer membrane</location>
    </subcellularLocation>
</comment>
<dbReference type="EMBL" id="CP134146">
    <property type="protein sequence ID" value="WNC66774.1"/>
    <property type="molecule type" value="Genomic_DNA"/>
</dbReference>
<keyword evidence="3 6" id="KW-0732">Signal</keyword>
<organism evidence="7 8">
    <name type="scientific">Thalassotalea nanhaiensis</name>
    <dbReference type="NCBI Taxonomy" id="3065648"/>
    <lineage>
        <taxon>Bacteria</taxon>
        <taxon>Pseudomonadati</taxon>
        <taxon>Pseudomonadota</taxon>
        <taxon>Gammaproteobacteria</taxon>
        <taxon>Alteromonadales</taxon>
        <taxon>Colwelliaceae</taxon>
        <taxon>Thalassotalea</taxon>
    </lineage>
</organism>
<accession>A0ABY9TDI2</accession>
<evidence type="ECO:0000256" key="2">
    <source>
        <dbReference type="ARBA" id="ARBA00005722"/>
    </source>
</evidence>
<proteinExistence type="inferred from homology"/>
<keyword evidence="5" id="KW-0998">Cell outer membrane</keyword>
<evidence type="ECO:0000256" key="6">
    <source>
        <dbReference type="SAM" id="SignalP"/>
    </source>
</evidence>
<dbReference type="InterPro" id="IPR010583">
    <property type="entry name" value="MipA"/>
</dbReference>
<evidence type="ECO:0000256" key="3">
    <source>
        <dbReference type="ARBA" id="ARBA00022729"/>
    </source>
</evidence>
<evidence type="ECO:0000256" key="1">
    <source>
        <dbReference type="ARBA" id="ARBA00004442"/>
    </source>
</evidence>